<dbReference type="Pfam" id="PF00528">
    <property type="entry name" value="BPD_transp_1"/>
    <property type="match status" value="1"/>
</dbReference>
<dbReference type="EMBL" id="VFPA01000002">
    <property type="protein sequence ID" value="TQM12027.1"/>
    <property type="molecule type" value="Genomic_DNA"/>
</dbReference>
<dbReference type="InterPro" id="IPR017871">
    <property type="entry name" value="ABC_transporter-like_CS"/>
</dbReference>
<evidence type="ECO:0000256" key="4">
    <source>
        <dbReference type="ARBA" id="ARBA00022448"/>
    </source>
</evidence>
<dbReference type="Pfam" id="PF08352">
    <property type="entry name" value="oligo_HPY"/>
    <property type="match status" value="1"/>
</dbReference>
<dbReference type="InterPro" id="IPR027417">
    <property type="entry name" value="P-loop_NTPase"/>
</dbReference>
<dbReference type="Pfam" id="PF00005">
    <property type="entry name" value="ABC_tran"/>
    <property type="match status" value="1"/>
</dbReference>
<feature type="transmembrane region" description="Helical" evidence="11">
    <location>
        <begin position="119"/>
        <end position="143"/>
    </location>
</feature>
<comment type="similarity">
    <text evidence="3">Belongs to the ABC transporter superfamily.</text>
</comment>
<evidence type="ECO:0000313" key="15">
    <source>
        <dbReference type="Proteomes" id="UP000315677"/>
    </source>
</evidence>
<proteinExistence type="inferred from homology"/>
<organism evidence="14 15">
    <name type="scientific">Pseudonocardia kunmingensis</name>
    <dbReference type="NCBI Taxonomy" id="630975"/>
    <lineage>
        <taxon>Bacteria</taxon>
        <taxon>Bacillati</taxon>
        <taxon>Actinomycetota</taxon>
        <taxon>Actinomycetes</taxon>
        <taxon>Pseudonocardiales</taxon>
        <taxon>Pseudonocardiaceae</taxon>
        <taxon>Pseudonocardia</taxon>
    </lineage>
</organism>
<dbReference type="GO" id="GO:0055085">
    <property type="term" value="P:transmembrane transport"/>
    <property type="evidence" value="ECO:0007669"/>
    <property type="project" value="InterPro"/>
</dbReference>
<evidence type="ECO:0000256" key="11">
    <source>
        <dbReference type="RuleBase" id="RU363032"/>
    </source>
</evidence>
<dbReference type="GO" id="GO:0005886">
    <property type="term" value="C:plasma membrane"/>
    <property type="evidence" value="ECO:0007669"/>
    <property type="project" value="UniProtKB-SubCell"/>
</dbReference>
<dbReference type="InterPro" id="IPR050388">
    <property type="entry name" value="ABC_Ni/Peptide_Import"/>
</dbReference>
<comment type="caution">
    <text evidence="14">The sequence shown here is derived from an EMBL/GenBank/DDBJ whole genome shotgun (WGS) entry which is preliminary data.</text>
</comment>
<dbReference type="PANTHER" id="PTHR43297">
    <property type="entry name" value="OLIGOPEPTIDE TRANSPORT ATP-BINDING PROTEIN APPD"/>
    <property type="match status" value="1"/>
</dbReference>
<accession>A0A543DRR6</accession>
<dbReference type="Gene3D" id="3.40.50.300">
    <property type="entry name" value="P-loop containing nucleotide triphosphate hydrolases"/>
    <property type="match status" value="1"/>
</dbReference>
<dbReference type="GO" id="GO:0016887">
    <property type="term" value="F:ATP hydrolysis activity"/>
    <property type="evidence" value="ECO:0007669"/>
    <property type="project" value="InterPro"/>
</dbReference>
<keyword evidence="5" id="KW-1003">Cell membrane</keyword>
<name>A0A543DRR6_9PSEU</name>
<dbReference type="PANTHER" id="PTHR43297:SF2">
    <property type="entry name" value="DIPEPTIDE TRANSPORT ATP-BINDING PROTEIN DPPD"/>
    <property type="match status" value="1"/>
</dbReference>
<gene>
    <name evidence="14" type="ORF">FB558_4604</name>
</gene>
<dbReference type="SMART" id="SM00382">
    <property type="entry name" value="AAA"/>
    <property type="match status" value="1"/>
</dbReference>
<evidence type="ECO:0000256" key="6">
    <source>
        <dbReference type="ARBA" id="ARBA00022692"/>
    </source>
</evidence>
<dbReference type="Proteomes" id="UP000315677">
    <property type="component" value="Unassembled WGS sequence"/>
</dbReference>
<evidence type="ECO:0000256" key="8">
    <source>
        <dbReference type="ARBA" id="ARBA00022840"/>
    </source>
</evidence>
<evidence type="ECO:0000256" key="7">
    <source>
        <dbReference type="ARBA" id="ARBA00022741"/>
    </source>
</evidence>
<dbReference type="GO" id="GO:0015833">
    <property type="term" value="P:peptide transport"/>
    <property type="evidence" value="ECO:0007669"/>
    <property type="project" value="InterPro"/>
</dbReference>
<comment type="similarity">
    <text evidence="11">Belongs to the binding-protein-dependent transport system permease family.</text>
</comment>
<evidence type="ECO:0000256" key="9">
    <source>
        <dbReference type="ARBA" id="ARBA00022989"/>
    </source>
</evidence>
<dbReference type="PROSITE" id="PS50928">
    <property type="entry name" value="ABC_TM1"/>
    <property type="match status" value="1"/>
</dbReference>
<dbReference type="Gene3D" id="1.10.3720.10">
    <property type="entry name" value="MetI-like"/>
    <property type="match status" value="1"/>
</dbReference>
<reference evidence="14 15" key="1">
    <citation type="submission" date="2019-06" db="EMBL/GenBank/DDBJ databases">
        <title>Sequencing the genomes of 1000 actinobacteria strains.</title>
        <authorList>
            <person name="Klenk H.-P."/>
        </authorList>
    </citation>
    <scope>NUCLEOTIDE SEQUENCE [LARGE SCALE GENOMIC DNA]</scope>
    <source>
        <strain evidence="14 15">DSM 45301</strain>
    </source>
</reference>
<dbReference type="SUPFAM" id="SSF161098">
    <property type="entry name" value="MetI-like"/>
    <property type="match status" value="1"/>
</dbReference>
<comment type="subcellular location">
    <subcellularLocation>
        <location evidence="11">Cell membrane</location>
        <topology evidence="11">Multi-pass membrane protein</topology>
    </subcellularLocation>
    <subcellularLocation>
        <location evidence="2">Cell membrane</location>
        <topology evidence="2">Peripheral membrane protein</topology>
    </subcellularLocation>
    <subcellularLocation>
        <location evidence="1">Membrane</location>
        <topology evidence="1">Multi-pass membrane protein</topology>
    </subcellularLocation>
</comment>
<dbReference type="NCBIfam" id="TIGR01727">
    <property type="entry name" value="oligo_HPY"/>
    <property type="match status" value="1"/>
</dbReference>
<dbReference type="PROSITE" id="PS00211">
    <property type="entry name" value="ABC_TRANSPORTER_1"/>
    <property type="match status" value="1"/>
</dbReference>
<evidence type="ECO:0000259" key="12">
    <source>
        <dbReference type="PROSITE" id="PS50893"/>
    </source>
</evidence>
<evidence type="ECO:0000256" key="1">
    <source>
        <dbReference type="ARBA" id="ARBA00004141"/>
    </source>
</evidence>
<keyword evidence="6 11" id="KW-0812">Transmembrane</keyword>
<dbReference type="CDD" id="cd06261">
    <property type="entry name" value="TM_PBP2"/>
    <property type="match status" value="1"/>
</dbReference>
<dbReference type="InterPro" id="IPR000515">
    <property type="entry name" value="MetI-like"/>
</dbReference>
<keyword evidence="15" id="KW-1185">Reference proteome</keyword>
<dbReference type="GO" id="GO:0005524">
    <property type="term" value="F:ATP binding"/>
    <property type="evidence" value="ECO:0007669"/>
    <property type="project" value="UniProtKB-KW"/>
</dbReference>
<keyword evidence="10 11" id="KW-0472">Membrane</keyword>
<dbReference type="AlphaFoldDB" id="A0A543DRR6"/>
<evidence type="ECO:0000313" key="14">
    <source>
        <dbReference type="EMBL" id="TQM12027.1"/>
    </source>
</evidence>
<evidence type="ECO:0000256" key="3">
    <source>
        <dbReference type="ARBA" id="ARBA00005417"/>
    </source>
</evidence>
<keyword evidence="4 11" id="KW-0813">Transport</keyword>
<dbReference type="SUPFAM" id="SSF52540">
    <property type="entry name" value="P-loop containing nucleoside triphosphate hydrolases"/>
    <property type="match status" value="1"/>
</dbReference>
<dbReference type="InterPro" id="IPR003593">
    <property type="entry name" value="AAA+_ATPase"/>
</dbReference>
<dbReference type="InterPro" id="IPR003439">
    <property type="entry name" value="ABC_transporter-like_ATP-bd"/>
</dbReference>
<keyword evidence="9 11" id="KW-1133">Transmembrane helix</keyword>
<keyword evidence="8 14" id="KW-0067">ATP-binding</keyword>
<feature type="transmembrane region" description="Helical" evidence="11">
    <location>
        <begin position="205"/>
        <end position="228"/>
    </location>
</feature>
<sequence length="642" mass="65754">MRLRGMQAGGRTGPWWGLLRTPMGAAAGAGVLVLVGLAVIGPAVWGGAAEAVDVDALRDGPSAEHLVGTDGLGRDVLARVLVATRTSLGLALLATAIGVLSGVVLGALPAVLGRRAGRLVVAAVNLAVAFPALLLAIFLAVVFGVGSQGAVLAIGFALAPPFARLTQTLAASVAGQDYVAAARALGVGRARLLVRHVLPNIAEPLVVNAALGAGNALLAFAGLSFLGLGVQRPAYDWGSLLGEGLNRIYINPAAALAPGAAVVLAGLAFTLLGEAAAAAVGLRATATRAPVPPAAPPPAVAPPGPDGDVLRVRELRVAFPRDGSWTVPVAGVSLDVRDGEAVGIVGESGSGKSLTALAVAGLLPQGAVRTAAALSVAGQEICDVPDRSLRRALGTDLAMVFQDPLTSLNPALRIGRQLAEVAEEHLGSSRADAHERAVDRLRDVAIPDPHRRARRYPHEFSGGMRQRVMIGMALMAGPRVIIADEPTTALDVTVQRQVLRLLQQAREDHGTALLLISHDLAVVASVCDRVLVMYGGRVVEELPVSTLLAGPAHPYSRALLASVPRMDADRTLPLATIPGRPPDPSTRPPGCPFQPRCAHATDRCAEAVPPLEPYAAGHRVACLHPQVGPVGPTTAPALEATS</sequence>
<protein>
    <submittedName>
        <fullName evidence="14">Oligopeptide/dipeptide ABC transporter ATP-binding protein</fullName>
    </submittedName>
</protein>
<feature type="transmembrane region" description="Helical" evidence="11">
    <location>
        <begin position="88"/>
        <end position="112"/>
    </location>
</feature>
<feature type="transmembrane region" description="Helical" evidence="11">
    <location>
        <begin position="248"/>
        <end position="273"/>
    </location>
</feature>
<evidence type="ECO:0000256" key="5">
    <source>
        <dbReference type="ARBA" id="ARBA00022475"/>
    </source>
</evidence>
<dbReference type="CDD" id="cd03257">
    <property type="entry name" value="ABC_NikE_OppD_transporters"/>
    <property type="match status" value="1"/>
</dbReference>
<evidence type="ECO:0000259" key="13">
    <source>
        <dbReference type="PROSITE" id="PS50928"/>
    </source>
</evidence>
<dbReference type="InterPro" id="IPR035906">
    <property type="entry name" value="MetI-like_sf"/>
</dbReference>
<dbReference type="PROSITE" id="PS50893">
    <property type="entry name" value="ABC_TRANSPORTER_2"/>
    <property type="match status" value="1"/>
</dbReference>
<evidence type="ECO:0000256" key="10">
    <source>
        <dbReference type="ARBA" id="ARBA00023136"/>
    </source>
</evidence>
<feature type="domain" description="ABC transmembrane type-1" evidence="13">
    <location>
        <begin position="84"/>
        <end position="273"/>
    </location>
</feature>
<feature type="transmembrane region" description="Helical" evidence="11">
    <location>
        <begin position="21"/>
        <end position="45"/>
    </location>
</feature>
<feature type="domain" description="ABC transporter" evidence="12">
    <location>
        <begin position="310"/>
        <end position="560"/>
    </location>
</feature>
<dbReference type="FunFam" id="3.40.50.300:FF:000016">
    <property type="entry name" value="Oligopeptide ABC transporter ATP-binding component"/>
    <property type="match status" value="1"/>
</dbReference>
<dbReference type="InterPro" id="IPR013563">
    <property type="entry name" value="Oligopep_ABC_C"/>
</dbReference>
<evidence type="ECO:0000256" key="2">
    <source>
        <dbReference type="ARBA" id="ARBA00004202"/>
    </source>
</evidence>
<keyword evidence="7" id="KW-0547">Nucleotide-binding</keyword>